<dbReference type="EMBL" id="CAJVAS010000101">
    <property type="protein sequence ID" value="CAG7653360.1"/>
    <property type="molecule type" value="Genomic_DNA"/>
</dbReference>
<dbReference type="InterPro" id="IPR001849">
    <property type="entry name" value="PH_domain"/>
</dbReference>
<name>A0A916K8G3_9BACL</name>
<evidence type="ECO:0000313" key="3">
    <source>
        <dbReference type="Proteomes" id="UP000693672"/>
    </source>
</evidence>
<proteinExistence type="predicted"/>
<feature type="domain" description="PH" evidence="1">
    <location>
        <begin position="1"/>
        <end position="33"/>
    </location>
</feature>
<evidence type="ECO:0000313" key="2">
    <source>
        <dbReference type="EMBL" id="CAG7653360.1"/>
    </source>
</evidence>
<comment type="caution">
    <text evidence="2">The sequence shown here is derived from an EMBL/GenBank/DDBJ whole genome shotgun (WGS) entry which is preliminary data.</text>
</comment>
<gene>
    <name evidence="2" type="ORF">PAESOLCIP111_06745</name>
</gene>
<dbReference type="AlphaFoldDB" id="A0A916K8G3"/>
<accession>A0A916K8G3</accession>
<reference evidence="2" key="1">
    <citation type="submission" date="2021-06" db="EMBL/GenBank/DDBJ databases">
        <authorList>
            <person name="Criscuolo A."/>
        </authorList>
    </citation>
    <scope>NUCLEOTIDE SEQUENCE</scope>
    <source>
        <strain evidence="2">CIP111600</strain>
    </source>
</reference>
<protein>
    <recommendedName>
        <fullName evidence="1">PH domain-containing protein</fullName>
    </recommendedName>
</protein>
<dbReference type="Proteomes" id="UP000693672">
    <property type="component" value="Unassembled WGS sequence"/>
</dbReference>
<sequence length="83" mass="9879">MIFYLAEGELFLLEAHNTSKNKEWISFLNNLYDRINENLFINKSIKYIPVLSKIQAYKIKKINTNYRDIFFEGTTGIELNTRL</sequence>
<evidence type="ECO:0000259" key="1">
    <source>
        <dbReference type="PROSITE" id="PS50003"/>
    </source>
</evidence>
<keyword evidence="3" id="KW-1185">Reference proteome</keyword>
<organism evidence="2 3">
    <name type="scientific">Paenibacillus solanacearum</name>
    <dbReference type="NCBI Taxonomy" id="2048548"/>
    <lineage>
        <taxon>Bacteria</taxon>
        <taxon>Bacillati</taxon>
        <taxon>Bacillota</taxon>
        <taxon>Bacilli</taxon>
        <taxon>Bacillales</taxon>
        <taxon>Paenibacillaceae</taxon>
        <taxon>Paenibacillus</taxon>
    </lineage>
</organism>
<dbReference type="PROSITE" id="PS50003">
    <property type="entry name" value="PH_DOMAIN"/>
    <property type="match status" value="1"/>
</dbReference>